<gene>
    <name evidence="1" type="ORF">OCV77_09720</name>
</gene>
<name>A0ABT2T3F8_9FIRM</name>
<dbReference type="EMBL" id="JAOQKJ010000007">
    <property type="protein sequence ID" value="MCU6744773.1"/>
    <property type="molecule type" value="Genomic_DNA"/>
</dbReference>
<sequence>MDFGNMMKLMGAWNTFKRNHPKFPAFCRAVHAKGLREDSVVEIIVTTPEGERIETSLKVKAEDLELIRNLTGMVS</sequence>
<comment type="caution">
    <text evidence="1">The sequence shown here is derived from an EMBL/GenBank/DDBJ whole genome shotgun (WGS) entry which is preliminary data.</text>
</comment>
<dbReference type="Proteomes" id="UP001652432">
    <property type="component" value="Unassembled WGS sequence"/>
</dbReference>
<evidence type="ECO:0000313" key="2">
    <source>
        <dbReference type="Proteomes" id="UP001652432"/>
    </source>
</evidence>
<accession>A0ABT2T3F8</accession>
<proteinExistence type="predicted"/>
<reference evidence="1 2" key="1">
    <citation type="journal article" date="2021" name="ISME Commun">
        <title>Automated analysis of genomic sequences facilitates high-throughput and comprehensive description of bacteria.</title>
        <authorList>
            <person name="Hitch T.C.A."/>
        </authorList>
    </citation>
    <scope>NUCLEOTIDE SEQUENCE [LARGE SCALE GENOMIC DNA]</scope>
    <source>
        <strain evidence="1 2">Sanger_18</strain>
    </source>
</reference>
<evidence type="ECO:0000313" key="1">
    <source>
        <dbReference type="EMBL" id="MCU6744773.1"/>
    </source>
</evidence>
<organism evidence="1 2">
    <name type="scientific">Suilimivivens aceti</name>
    <dbReference type="NCBI Taxonomy" id="2981774"/>
    <lineage>
        <taxon>Bacteria</taxon>
        <taxon>Bacillati</taxon>
        <taxon>Bacillota</taxon>
        <taxon>Clostridia</taxon>
        <taxon>Lachnospirales</taxon>
        <taxon>Lachnospiraceae</taxon>
        <taxon>Suilimivivens</taxon>
    </lineage>
</organism>
<protein>
    <submittedName>
        <fullName evidence="1">Uncharacterized protein</fullName>
    </submittedName>
</protein>
<dbReference type="RefSeq" id="WP_262574882.1">
    <property type="nucleotide sequence ID" value="NZ_JAOQKJ010000007.1"/>
</dbReference>
<keyword evidence="2" id="KW-1185">Reference proteome</keyword>